<dbReference type="EMBL" id="JAGEOK010000009">
    <property type="protein sequence ID" value="MBO2438905.1"/>
    <property type="molecule type" value="Genomic_DNA"/>
</dbReference>
<evidence type="ECO:0000259" key="13">
    <source>
        <dbReference type="PROSITE" id="PS50885"/>
    </source>
</evidence>
<dbReference type="RefSeq" id="WP_208267215.1">
    <property type="nucleotide sequence ID" value="NZ_BAAAGM010000031.1"/>
</dbReference>
<evidence type="ECO:0000256" key="2">
    <source>
        <dbReference type="ARBA" id="ARBA00004236"/>
    </source>
</evidence>
<dbReference type="PRINTS" id="PR00344">
    <property type="entry name" value="BCTRLSENSOR"/>
</dbReference>
<keyword evidence="5" id="KW-0808">Transferase</keyword>
<accession>A0ABS3QYL2</accession>
<dbReference type="Pfam" id="PF00672">
    <property type="entry name" value="HAMP"/>
    <property type="match status" value="1"/>
</dbReference>
<dbReference type="InterPro" id="IPR004358">
    <property type="entry name" value="Sig_transdc_His_kin-like_C"/>
</dbReference>
<keyword evidence="8 11" id="KW-1133">Transmembrane helix</keyword>
<keyword evidence="4" id="KW-0597">Phosphoprotein</keyword>
<protein>
    <recommendedName>
        <fullName evidence="3">histidine kinase</fullName>
        <ecNumber evidence="3">2.7.13.3</ecNumber>
    </recommendedName>
</protein>
<reference evidence="14 15" key="1">
    <citation type="submission" date="2021-03" db="EMBL/GenBank/DDBJ databases">
        <authorList>
            <person name="Kanchanasin P."/>
            <person name="Saeng-In P."/>
            <person name="Phongsopitanun W."/>
            <person name="Yuki M."/>
            <person name="Kudo T."/>
            <person name="Ohkuma M."/>
            <person name="Tanasupawat S."/>
        </authorList>
    </citation>
    <scope>NUCLEOTIDE SEQUENCE [LARGE SCALE GENOMIC DNA]</scope>
    <source>
        <strain evidence="14 15">L46</strain>
    </source>
</reference>
<dbReference type="SUPFAM" id="SSF158472">
    <property type="entry name" value="HAMP domain-like"/>
    <property type="match status" value="1"/>
</dbReference>
<gene>
    <name evidence="14" type="ORF">J4557_15395</name>
</gene>
<keyword evidence="7 14" id="KW-0418">Kinase</keyword>
<dbReference type="PANTHER" id="PTHR45436:SF5">
    <property type="entry name" value="SENSOR HISTIDINE KINASE TRCS"/>
    <property type="match status" value="1"/>
</dbReference>
<dbReference type="InterPro" id="IPR036890">
    <property type="entry name" value="HATPase_C_sf"/>
</dbReference>
<comment type="subcellular location">
    <subcellularLocation>
        <location evidence="2">Cell membrane</location>
    </subcellularLocation>
</comment>
<dbReference type="PROSITE" id="PS50885">
    <property type="entry name" value="HAMP"/>
    <property type="match status" value="1"/>
</dbReference>
<evidence type="ECO:0000256" key="6">
    <source>
        <dbReference type="ARBA" id="ARBA00022692"/>
    </source>
</evidence>
<dbReference type="SUPFAM" id="SSF47384">
    <property type="entry name" value="Homodimeric domain of signal transducing histidine kinase"/>
    <property type="match status" value="1"/>
</dbReference>
<evidence type="ECO:0000256" key="5">
    <source>
        <dbReference type="ARBA" id="ARBA00022679"/>
    </source>
</evidence>
<dbReference type="InterPro" id="IPR005467">
    <property type="entry name" value="His_kinase_dom"/>
</dbReference>
<dbReference type="PANTHER" id="PTHR45436">
    <property type="entry name" value="SENSOR HISTIDINE KINASE YKOH"/>
    <property type="match status" value="1"/>
</dbReference>
<dbReference type="Gene3D" id="3.30.565.10">
    <property type="entry name" value="Histidine kinase-like ATPase, C-terminal domain"/>
    <property type="match status" value="1"/>
</dbReference>
<sequence>MRPLDAVMSLFRRRRRPMLRAQLALLYSGFFLCLLAAVLLATDLLYGHTAARAPANVAPGADQVGDSHRFEFAPAAIGLAAAVVALTGAWWLAGRFLRPLRAINTTAREISATNLNRRLDLDGSNDELADLSRTLNDLFARLEASFESQRRFVANASHELRTPLAGQRTLLQVALADPEVSAEALRTACEQALQLGDQQERLIEALLTLATSEHGVEQWEPVDLDQITEAVIAGRRRQAERRGITIDAALRPAPATGDPRLIERLVTNLVDNALRHNTPEGHVQITTDSVGGEARIAVGNTGPAIPPAEVDRLFRPFQRISGTRARHPDGHGLGLAIVHAIAHAHGATLTARPGPEGGLDVEVTFH</sequence>
<evidence type="ECO:0000256" key="7">
    <source>
        <dbReference type="ARBA" id="ARBA00022777"/>
    </source>
</evidence>
<name>A0ABS3QYL2_9ACTN</name>
<evidence type="ECO:0000313" key="15">
    <source>
        <dbReference type="Proteomes" id="UP000666915"/>
    </source>
</evidence>
<feature type="domain" description="Histidine kinase" evidence="12">
    <location>
        <begin position="155"/>
        <end position="366"/>
    </location>
</feature>
<keyword evidence="10 11" id="KW-0472">Membrane</keyword>
<dbReference type="Pfam" id="PF00512">
    <property type="entry name" value="HisKA"/>
    <property type="match status" value="1"/>
</dbReference>
<keyword evidence="9" id="KW-0902">Two-component regulatory system</keyword>
<dbReference type="EC" id="2.7.13.3" evidence="3"/>
<feature type="transmembrane region" description="Helical" evidence="11">
    <location>
        <begin position="72"/>
        <end position="93"/>
    </location>
</feature>
<evidence type="ECO:0000256" key="1">
    <source>
        <dbReference type="ARBA" id="ARBA00000085"/>
    </source>
</evidence>
<dbReference type="PROSITE" id="PS50109">
    <property type="entry name" value="HIS_KIN"/>
    <property type="match status" value="1"/>
</dbReference>
<evidence type="ECO:0000256" key="8">
    <source>
        <dbReference type="ARBA" id="ARBA00022989"/>
    </source>
</evidence>
<evidence type="ECO:0000256" key="11">
    <source>
        <dbReference type="SAM" id="Phobius"/>
    </source>
</evidence>
<comment type="catalytic activity">
    <reaction evidence="1">
        <text>ATP + protein L-histidine = ADP + protein N-phospho-L-histidine.</text>
        <dbReference type="EC" id="2.7.13.3"/>
    </reaction>
</comment>
<dbReference type="SUPFAM" id="SSF55874">
    <property type="entry name" value="ATPase domain of HSP90 chaperone/DNA topoisomerase II/histidine kinase"/>
    <property type="match status" value="1"/>
</dbReference>
<evidence type="ECO:0000256" key="3">
    <source>
        <dbReference type="ARBA" id="ARBA00012438"/>
    </source>
</evidence>
<evidence type="ECO:0000259" key="12">
    <source>
        <dbReference type="PROSITE" id="PS50109"/>
    </source>
</evidence>
<dbReference type="SMART" id="SM00304">
    <property type="entry name" value="HAMP"/>
    <property type="match status" value="1"/>
</dbReference>
<dbReference type="Gene3D" id="1.10.287.130">
    <property type="match status" value="1"/>
</dbReference>
<dbReference type="Proteomes" id="UP000666915">
    <property type="component" value="Unassembled WGS sequence"/>
</dbReference>
<keyword evidence="15" id="KW-1185">Reference proteome</keyword>
<dbReference type="InterPro" id="IPR050428">
    <property type="entry name" value="TCS_sensor_his_kinase"/>
</dbReference>
<evidence type="ECO:0000256" key="10">
    <source>
        <dbReference type="ARBA" id="ARBA00023136"/>
    </source>
</evidence>
<dbReference type="InterPro" id="IPR003594">
    <property type="entry name" value="HATPase_dom"/>
</dbReference>
<comment type="caution">
    <text evidence="14">The sequence shown here is derived from an EMBL/GenBank/DDBJ whole genome shotgun (WGS) entry which is preliminary data.</text>
</comment>
<proteinExistence type="predicted"/>
<evidence type="ECO:0000256" key="4">
    <source>
        <dbReference type="ARBA" id="ARBA00022553"/>
    </source>
</evidence>
<dbReference type="CDD" id="cd00082">
    <property type="entry name" value="HisKA"/>
    <property type="match status" value="1"/>
</dbReference>
<dbReference type="SMART" id="SM00388">
    <property type="entry name" value="HisKA"/>
    <property type="match status" value="1"/>
</dbReference>
<dbReference type="Pfam" id="PF02518">
    <property type="entry name" value="HATPase_c"/>
    <property type="match status" value="1"/>
</dbReference>
<dbReference type="Gene3D" id="6.10.340.10">
    <property type="match status" value="1"/>
</dbReference>
<dbReference type="GO" id="GO:0016301">
    <property type="term" value="F:kinase activity"/>
    <property type="evidence" value="ECO:0007669"/>
    <property type="project" value="UniProtKB-KW"/>
</dbReference>
<evidence type="ECO:0000256" key="9">
    <source>
        <dbReference type="ARBA" id="ARBA00023012"/>
    </source>
</evidence>
<organism evidence="14 15">
    <name type="scientific">Actinomadura nitritigenes</name>
    <dbReference type="NCBI Taxonomy" id="134602"/>
    <lineage>
        <taxon>Bacteria</taxon>
        <taxon>Bacillati</taxon>
        <taxon>Actinomycetota</taxon>
        <taxon>Actinomycetes</taxon>
        <taxon>Streptosporangiales</taxon>
        <taxon>Thermomonosporaceae</taxon>
        <taxon>Actinomadura</taxon>
    </lineage>
</organism>
<dbReference type="SMART" id="SM00387">
    <property type="entry name" value="HATPase_c"/>
    <property type="match status" value="1"/>
</dbReference>
<dbReference type="InterPro" id="IPR003660">
    <property type="entry name" value="HAMP_dom"/>
</dbReference>
<dbReference type="InterPro" id="IPR003661">
    <property type="entry name" value="HisK_dim/P_dom"/>
</dbReference>
<feature type="domain" description="HAMP" evidence="13">
    <location>
        <begin position="94"/>
        <end position="147"/>
    </location>
</feature>
<keyword evidence="6 11" id="KW-0812">Transmembrane</keyword>
<evidence type="ECO:0000313" key="14">
    <source>
        <dbReference type="EMBL" id="MBO2438905.1"/>
    </source>
</evidence>
<dbReference type="CDD" id="cd06225">
    <property type="entry name" value="HAMP"/>
    <property type="match status" value="1"/>
</dbReference>
<dbReference type="InterPro" id="IPR036097">
    <property type="entry name" value="HisK_dim/P_sf"/>
</dbReference>